<reference evidence="3" key="1">
    <citation type="journal article" date="2014" name="Int. J. Syst. Evol. Microbiol.">
        <title>Complete genome sequence of Corynebacterium casei LMG S-19264T (=DSM 44701T), isolated from a smear-ripened cheese.</title>
        <authorList>
            <consortium name="US DOE Joint Genome Institute (JGI-PGF)"/>
            <person name="Walter F."/>
            <person name="Albersmeier A."/>
            <person name="Kalinowski J."/>
            <person name="Ruckert C."/>
        </authorList>
    </citation>
    <scope>NUCLEOTIDE SEQUENCE</scope>
    <source>
        <strain evidence="3">CGMCC 1.15762</strain>
    </source>
</reference>
<feature type="compositionally biased region" description="Polar residues" evidence="1">
    <location>
        <begin position="69"/>
        <end position="79"/>
    </location>
</feature>
<evidence type="ECO:0008006" key="5">
    <source>
        <dbReference type="Google" id="ProtNLM"/>
    </source>
</evidence>
<accession>A0A8J3EH14</accession>
<organism evidence="3 4">
    <name type="scientific">Salipiger pallidus</name>
    <dbReference type="NCBI Taxonomy" id="1775170"/>
    <lineage>
        <taxon>Bacteria</taxon>
        <taxon>Pseudomonadati</taxon>
        <taxon>Pseudomonadota</taxon>
        <taxon>Alphaproteobacteria</taxon>
        <taxon>Rhodobacterales</taxon>
        <taxon>Roseobacteraceae</taxon>
        <taxon>Salipiger</taxon>
    </lineage>
</organism>
<sequence>MYRFVVSLICVLGLTAGTACAEATHGRSRSALPPGTHGQDTGFGATAAGHDSGGQGAERHIAKDPHATGATQASVSAPVSSGHGATCQGFGPQTPRDITNPYGRNPSRFQIAPPPEEMNLCNIHTHTNAEHMGPGFSIYAGPGDHGGFRCSGGQNLSPSELSRPRRNGARFEGVEPGDTIEVHWVYSSCNIAPGPGLGSCLSDACRNPELRVESQVFLVVNDPTALDFRDFVYMGTMRNGLSQARSLPTGTGNPVVFLGSTTGPSYSQEICSPLQVTWSVRPRCARLDITSLDAWAAMGNIFEEIQSHGVRQLVTAPDLLSPIE</sequence>
<protein>
    <recommendedName>
        <fullName evidence="5">Cadmium carbonic anhydrase repeat-containing protein</fullName>
    </recommendedName>
</protein>
<evidence type="ECO:0000256" key="1">
    <source>
        <dbReference type="SAM" id="MobiDB-lite"/>
    </source>
</evidence>
<keyword evidence="4" id="KW-1185">Reference proteome</keyword>
<feature type="signal peptide" evidence="2">
    <location>
        <begin position="1"/>
        <end position="21"/>
    </location>
</feature>
<evidence type="ECO:0000313" key="3">
    <source>
        <dbReference type="EMBL" id="GGG75264.1"/>
    </source>
</evidence>
<feature type="compositionally biased region" description="Basic and acidic residues" evidence="1">
    <location>
        <begin position="57"/>
        <end position="66"/>
    </location>
</feature>
<evidence type="ECO:0000313" key="4">
    <source>
        <dbReference type="Proteomes" id="UP000617145"/>
    </source>
</evidence>
<dbReference type="AlphaFoldDB" id="A0A8J3EH14"/>
<proteinExistence type="predicted"/>
<dbReference type="InterPro" id="IPR018883">
    <property type="entry name" value="Delta_CA"/>
</dbReference>
<gene>
    <name evidence="3" type="ORF">GCM10011415_24730</name>
</gene>
<dbReference type="Pfam" id="PF10563">
    <property type="entry name" value="CA_like"/>
    <property type="match status" value="1"/>
</dbReference>
<dbReference type="PROSITE" id="PS51257">
    <property type="entry name" value="PROKAR_LIPOPROTEIN"/>
    <property type="match status" value="1"/>
</dbReference>
<name>A0A8J3EH14_9RHOB</name>
<keyword evidence="2" id="KW-0732">Signal</keyword>
<evidence type="ECO:0000256" key="2">
    <source>
        <dbReference type="SAM" id="SignalP"/>
    </source>
</evidence>
<feature type="chain" id="PRO_5035313087" description="Cadmium carbonic anhydrase repeat-containing protein" evidence="2">
    <location>
        <begin position="22"/>
        <end position="324"/>
    </location>
</feature>
<reference evidence="3" key="2">
    <citation type="submission" date="2020-09" db="EMBL/GenBank/DDBJ databases">
        <authorList>
            <person name="Sun Q."/>
            <person name="Zhou Y."/>
        </authorList>
    </citation>
    <scope>NUCLEOTIDE SEQUENCE</scope>
    <source>
        <strain evidence="3">CGMCC 1.15762</strain>
    </source>
</reference>
<feature type="region of interest" description="Disordered" evidence="1">
    <location>
        <begin position="26"/>
        <end position="111"/>
    </location>
</feature>
<comment type="caution">
    <text evidence="3">The sequence shown here is derived from an EMBL/GenBank/DDBJ whole genome shotgun (WGS) entry which is preliminary data.</text>
</comment>
<dbReference type="EMBL" id="BMJV01000005">
    <property type="protein sequence ID" value="GGG75264.1"/>
    <property type="molecule type" value="Genomic_DNA"/>
</dbReference>
<dbReference type="Proteomes" id="UP000617145">
    <property type="component" value="Unassembled WGS sequence"/>
</dbReference>